<sequence>MFGSKFKTWMENHIVRPKRKNQHEKEKVNQTGGKGPILESSESLAHSDTGVSSGSQQVLSSSNTDNNEGYCTTTMESNRSGMAHCHTAVNLSSPESAYSTGYSTDGTSPGGTGPPEYYINIRTGKHYFPSPAPTPTSPQPTTAFSQLYPSVSHCITTSFLTNESGPSSIPSYPSQLSSLLSRDQTSSCLASSSFSSGFSPTLTPFVPGSRSKTSPRNDPPSFAANFSKSPAKKALPKSPLSTLKQFLKSPKQDKVKPKPDEGKTPTFQNKKKPASPLKNKKWYKQPFQKFGHRRTDSTDDGTLKSEVINKKDVQLERNLYFLKESASSPRQRNRIRTNPWLPTEPLSSQNFHNLQISFPPSLARNRSCTNTPLQNRKTDEVDALQNRLKDVAVKYDDPKDYLNGLEKAINRHIGQKLMLEVSDHSEEDLTLNEMMGTYNESYVYEKETDILSDSDPTDCEDYVSDSEADNGGDEDSHDDELDFIDNGSVVEGETFLKNTGKCMYYDIYAKKNHFLSKSSRHSRSESERKSLKRDADSKRKRAKDDKRKKSFRKSVRNAEPKRQPEGVKPEPVKVINMSKLLMQRANGKNGSKSADGTPVCLRRRKMIKELRETHIGDRKSTNPSLVSAVLEDDLEADRKYNQLILEAENMFVTMQNSPVIQARKKMADKDSLSIWKETESLCAPRFPEPKKVDVTPRKNLGLSLAVDSKKPCGKASFKAKSSAHSPLDPLGPTFKNFTVFRETDQKISSSSSDDSEANKPKNSEPRTPQNVVPIAFQSVDLGKPLTSYCPQSEPVKRKIYSCSKTYDKLVKRIESETNGATRHESFRKRSDSYRSVPYREGTPPRGYPPLPEGENVYNPAYSPYSSPVPRQKPCSRSDRPSPNFSRRRVSYDAVR</sequence>
<feature type="region of interest" description="Disordered" evidence="1">
    <location>
        <begin position="201"/>
        <end position="286"/>
    </location>
</feature>
<feature type="compositionally biased region" description="Low complexity" evidence="1">
    <location>
        <begin position="50"/>
        <end position="62"/>
    </location>
</feature>
<feature type="region of interest" description="Disordered" evidence="1">
    <location>
        <begin position="1"/>
        <end position="75"/>
    </location>
</feature>
<name>A0AAW2HFQ8_9NEOP</name>
<proteinExistence type="predicted"/>
<comment type="caution">
    <text evidence="2">The sequence shown here is derived from an EMBL/GenBank/DDBJ whole genome shotgun (WGS) entry which is preliminary data.</text>
</comment>
<feature type="compositionally biased region" description="Basic and acidic residues" evidence="1">
    <location>
        <begin position="556"/>
        <end position="571"/>
    </location>
</feature>
<dbReference type="AlphaFoldDB" id="A0AAW2HFQ8"/>
<evidence type="ECO:0000256" key="1">
    <source>
        <dbReference type="SAM" id="MobiDB-lite"/>
    </source>
</evidence>
<gene>
    <name evidence="2" type="ORF">PYX00_010538</name>
</gene>
<reference evidence="2" key="1">
    <citation type="journal article" date="2024" name="Gigascience">
        <title>Chromosome-level genome of the poultry shaft louse Menopon gallinae provides insight into the host-switching and adaptive evolution of parasitic lice.</title>
        <authorList>
            <person name="Xu Y."/>
            <person name="Ma L."/>
            <person name="Liu S."/>
            <person name="Liang Y."/>
            <person name="Liu Q."/>
            <person name="He Z."/>
            <person name="Tian L."/>
            <person name="Duan Y."/>
            <person name="Cai W."/>
            <person name="Li H."/>
            <person name="Song F."/>
        </authorList>
    </citation>
    <scope>NUCLEOTIDE SEQUENCE</scope>
    <source>
        <strain evidence="2">Cailab_2023a</strain>
    </source>
</reference>
<feature type="region of interest" description="Disordered" evidence="1">
    <location>
        <begin position="818"/>
        <end position="895"/>
    </location>
</feature>
<accession>A0AAW2HFQ8</accession>
<feature type="region of interest" description="Disordered" evidence="1">
    <location>
        <begin position="745"/>
        <end position="772"/>
    </location>
</feature>
<evidence type="ECO:0000313" key="2">
    <source>
        <dbReference type="EMBL" id="KAL0268709.1"/>
    </source>
</evidence>
<organism evidence="2">
    <name type="scientific">Menopon gallinae</name>
    <name type="common">poultry shaft louse</name>
    <dbReference type="NCBI Taxonomy" id="328185"/>
    <lineage>
        <taxon>Eukaryota</taxon>
        <taxon>Metazoa</taxon>
        <taxon>Ecdysozoa</taxon>
        <taxon>Arthropoda</taxon>
        <taxon>Hexapoda</taxon>
        <taxon>Insecta</taxon>
        <taxon>Pterygota</taxon>
        <taxon>Neoptera</taxon>
        <taxon>Paraneoptera</taxon>
        <taxon>Psocodea</taxon>
        <taxon>Troctomorpha</taxon>
        <taxon>Phthiraptera</taxon>
        <taxon>Amblycera</taxon>
        <taxon>Menoponidae</taxon>
        <taxon>Menopon</taxon>
    </lineage>
</organism>
<feature type="compositionally biased region" description="Basic and acidic residues" evidence="1">
    <location>
        <begin position="522"/>
        <end position="547"/>
    </location>
</feature>
<feature type="compositionally biased region" description="Basic residues" evidence="1">
    <location>
        <begin position="269"/>
        <end position="283"/>
    </location>
</feature>
<protein>
    <submittedName>
        <fullName evidence="2">Uncharacterized protein</fullName>
    </submittedName>
</protein>
<dbReference type="EMBL" id="JARGDH010000005">
    <property type="protein sequence ID" value="KAL0268709.1"/>
    <property type="molecule type" value="Genomic_DNA"/>
</dbReference>
<feature type="compositionally biased region" description="Polar residues" evidence="1">
    <location>
        <begin position="63"/>
        <end position="75"/>
    </location>
</feature>
<feature type="compositionally biased region" description="Basic and acidic residues" evidence="1">
    <location>
        <begin position="250"/>
        <end position="263"/>
    </location>
</feature>
<feature type="region of interest" description="Disordered" evidence="1">
    <location>
        <begin position="516"/>
        <end position="572"/>
    </location>
</feature>
<feature type="region of interest" description="Disordered" evidence="1">
    <location>
        <begin position="450"/>
        <end position="482"/>
    </location>
</feature>
<feature type="compositionally biased region" description="Basic and acidic residues" evidence="1">
    <location>
        <begin position="818"/>
        <end position="832"/>
    </location>
</feature>